<dbReference type="Proteomes" id="UP001398420">
    <property type="component" value="Unassembled WGS sequence"/>
</dbReference>
<evidence type="ECO:0000313" key="1">
    <source>
        <dbReference type="EMBL" id="MEL5987555.1"/>
    </source>
</evidence>
<dbReference type="EMBL" id="JBCEWA010000002">
    <property type="protein sequence ID" value="MEL5987555.1"/>
    <property type="molecule type" value="Genomic_DNA"/>
</dbReference>
<gene>
    <name evidence="1" type="ORF">AAF454_03820</name>
</gene>
<reference evidence="1 2" key="1">
    <citation type="submission" date="2024-04" db="EMBL/GenBank/DDBJ databases">
        <authorList>
            <person name="Wu Y.S."/>
            <person name="Zhang L."/>
        </authorList>
    </citation>
    <scope>NUCLEOTIDE SEQUENCE [LARGE SCALE GENOMIC DNA]</scope>
    <source>
        <strain evidence="1 2">KG-01</strain>
    </source>
</reference>
<proteinExistence type="predicted"/>
<keyword evidence="2" id="KW-1185">Reference proteome</keyword>
<sequence>MQNSTNQISLYKKLDNNLAELVNIQIEKPQITYNLDDEYRKITLDDSYIDVINVNEYDVNWSPTEHNMNISQTFKFLKPNYLFGENSLALEGSKIGLGVHCYSKTASFQKTIDIGTIENQTQPLSLEFQHSFSQGELRGSIQFDFFLFLKELKHCNPLQASSVGMVLTSDDLYSFILIVDGEGSIFPISEFNDKNGPLWRLECNWADAEYDSFDIANVNLELNVGHYLFNILKDGKTRIARSMMGDIMIQAMSIIISQTLIIEQKSLEDVEDRNDTILSAVKYWVETFEVDISSISSVSNSIRKYWDKEMMEGEG</sequence>
<evidence type="ECO:0000313" key="2">
    <source>
        <dbReference type="Proteomes" id="UP001398420"/>
    </source>
</evidence>
<name>A0ABU9LHW6_9BACL</name>
<accession>A0ABU9LHW6</accession>
<comment type="caution">
    <text evidence="1">The sequence shown here is derived from an EMBL/GenBank/DDBJ whole genome shotgun (WGS) entry which is preliminary data.</text>
</comment>
<protein>
    <submittedName>
        <fullName evidence="1">Uncharacterized protein</fullName>
    </submittedName>
</protein>
<organism evidence="1 2">
    <name type="scientific">Kurthia gibsonii</name>
    <dbReference type="NCBI Taxonomy" id="33946"/>
    <lineage>
        <taxon>Bacteria</taxon>
        <taxon>Bacillati</taxon>
        <taxon>Bacillota</taxon>
        <taxon>Bacilli</taxon>
        <taxon>Bacillales</taxon>
        <taxon>Caryophanaceae</taxon>
        <taxon>Kurthia</taxon>
    </lineage>
</organism>
<dbReference type="RefSeq" id="WP_068451727.1">
    <property type="nucleotide sequence ID" value="NZ_JBCEWA010000002.1"/>
</dbReference>